<name>A0A0D6EQT2_SPOSA</name>
<accession>A0A0D6EQT2</accession>
<keyword evidence="3" id="KW-1185">Reference proteome</keyword>
<reference evidence="3" key="1">
    <citation type="submission" date="2015-02" db="EMBL/GenBank/DDBJ databases">
        <authorList>
            <person name="Gon?alves P."/>
        </authorList>
    </citation>
    <scope>NUCLEOTIDE SEQUENCE [LARGE SCALE GENOMIC DNA]</scope>
</reference>
<evidence type="ECO:0000313" key="3">
    <source>
        <dbReference type="Proteomes" id="UP000243876"/>
    </source>
</evidence>
<evidence type="ECO:0000313" key="2">
    <source>
        <dbReference type="EMBL" id="CEQ41920.1"/>
    </source>
</evidence>
<dbReference type="AlphaFoldDB" id="A0A0D6EQT2"/>
<organism evidence="2 3">
    <name type="scientific">Sporidiobolus salmonicolor</name>
    <name type="common">Yeast-like fungus</name>
    <name type="synonym">Sporobolomyces salmonicolor</name>
    <dbReference type="NCBI Taxonomy" id="5005"/>
    <lineage>
        <taxon>Eukaryota</taxon>
        <taxon>Fungi</taxon>
        <taxon>Dikarya</taxon>
        <taxon>Basidiomycota</taxon>
        <taxon>Pucciniomycotina</taxon>
        <taxon>Microbotryomycetes</taxon>
        <taxon>Sporidiobolales</taxon>
        <taxon>Sporidiobolaceae</taxon>
        <taxon>Sporobolomyces</taxon>
    </lineage>
</organism>
<dbReference type="Pfam" id="PF00043">
    <property type="entry name" value="GST_C"/>
    <property type="match status" value="1"/>
</dbReference>
<proteinExistence type="predicted"/>
<dbReference type="InterPro" id="IPR036282">
    <property type="entry name" value="Glutathione-S-Trfase_C_sf"/>
</dbReference>
<gene>
    <name evidence="2" type="primary">SPOSA6832_03682</name>
</gene>
<dbReference type="InterPro" id="IPR004046">
    <property type="entry name" value="GST_C"/>
</dbReference>
<dbReference type="OrthoDB" id="4951845at2759"/>
<dbReference type="EMBL" id="CENE01000018">
    <property type="protein sequence ID" value="CEQ41920.1"/>
    <property type="molecule type" value="Genomic_DNA"/>
</dbReference>
<sequence length="312" mass="34858">MVSPITLYDLVPQPGGTFMTPNPPKARFSLLHKGVAFETREVTWMGLKALGKRMGVERPTGVHSLPPFFLSFLRLTLFAPGCQFPPSSFQTGPFFLIRGRSPSEQLDAQTRTWRHLRCASSRWLEANYPDAPSLFLPDVPTPIDPASPALRFAKNAALLFSEGFGSSDAQWSTFFELSAPGMAALMEEGSETDKEPHLQDWNYFVSDAKLGMKDGYKTLTSLDKKALAAHAKASLLPLEAVLKRTPFLAGEHPGFIDYVAIGRYFMMRSADPALCRAIWRRGEIPEVEKWIERIQGKWAAELKDLLERLPAE</sequence>
<dbReference type="Proteomes" id="UP000243876">
    <property type="component" value="Unassembled WGS sequence"/>
</dbReference>
<evidence type="ECO:0000259" key="1">
    <source>
        <dbReference type="Pfam" id="PF00043"/>
    </source>
</evidence>
<dbReference type="SUPFAM" id="SSF47616">
    <property type="entry name" value="GST C-terminal domain-like"/>
    <property type="match status" value="1"/>
</dbReference>
<feature type="domain" description="Glutathione S-transferase C-terminal" evidence="1">
    <location>
        <begin position="229"/>
        <end position="294"/>
    </location>
</feature>
<protein>
    <submittedName>
        <fullName evidence="2">SPOSA6832_03682-mRNA-1:cds</fullName>
    </submittedName>
</protein>
<dbReference type="Gene3D" id="1.20.1050.10">
    <property type="match status" value="1"/>
</dbReference>
<dbReference type="Gene3D" id="3.40.30.10">
    <property type="entry name" value="Glutaredoxin"/>
    <property type="match status" value="1"/>
</dbReference>